<keyword evidence="3" id="KW-1185">Reference proteome</keyword>
<reference evidence="2" key="2">
    <citation type="submission" date="2025-08" db="UniProtKB">
        <authorList>
            <consortium name="Ensembl"/>
        </authorList>
    </citation>
    <scope>IDENTIFICATION</scope>
</reference>
<dbReference type="InterPro" id="IPR036056">
    <property type="entry name" value="Fibrinogen-like_C"/>
</dbReference>
<dbReference type="Pfam" id="PF00147">
    <property type="entry name" value="Fibrinogen_C"/>
    <property type="match status" value="1"/>
</dbReference>
<name>H2Z6L1_CIOSA</name>
<dbReference type="SUPFAM" id="SSF56496">
    <property type="entry name" value="Fibrinogen C-terminal domain-like"/>
    <property type="match status" value="1"/>
</dbReference>
<accession>H2Z6L1</accession>
<evidence type="ECO:0000313" key="3">
    <source>
        <dbReference type="Proteomes" id="UP000007875"/>
    </source>
</evidence>
<evidence type="ECO:0000313" key="2">
    <source>
        <dbReference type="Ensembl" id="ENSCSAVP00000013223.1"/>
    </source>
</evidence>
<dbReference type="PROSITE" id="PS51406">
    <property type="entry name" value="FIBRINOGEN_C_2"/>
    <property type="match status" value="1"/>
</dbReference>
<dbReference type="HOGENOM" id="CLU_2548730_0_0_1"/>
<dbReference type="Gene3D" id="3.90.215.10">
    <property type="entry name" value="Gamma Fibrinogen, chain A, domain 1"/>
    <property type="match status" value="1"/>
</dbReference>
<evidence type="ECO:0000259" key="1">
    <source>
        <dbReference type="PROSITE" id="PS51406"/>
    </source>
</evidence>
<dbReference type="InterPro" id="IPR014716">
    <property type="entry name" value="Fibrinogen_a/b/g_C_1"/>
</dbReference>
<dbReference type="InterPro" id="IPR002181">
    <property type="entry name" value="Fibrinogen_a/b/g_C_dom"/>
</dbReference>
<dbReference type="GeneTree" id="ENSGT00940000163551"/>
<dbReference type="Proteomes" id="UP000007875">
    <property type="component" value="Unassembled WGS sequence"/>
</dbReference>
<proteinExistence type="predicted"/>
<reference evidence="3" key="1">
    <citation type="submission" date="2003-08" db="EMBL/GenBank/DDBJ databases">
        <authorList>
            <person name="Birren B."/>
            <person name="Nusbaum C."/>
            <person name="Abebe A."/>
            <person name="Abouelleil A."/>
            <person name="Adekoya E."/>
            <person name="Ait-zahra M."/>
            <person name="Allen N."/>
            <person name="Allen T."/>
            <person name="An P."/>
            <person name="Anderson M."/>
            <person name="Anderson S."/>
            <person name="Arachchi H."/>
            <person name="Armbruster J."/>
            <person name="Bachantsang P."/>
            <person name="Baldwin J."/>
            <person name="Barry A."/>
            <person name="Bayul T."/>
            <person name="Blitshsteyn B."/>
            <person name="Bloom T."/>
            <person name="Blye J."/>
            <person name="Boguslavskiy L."/>
            <person name="Borowsky M."/>
            <person name="Boukhgalter B."/>
            <person name="Brunache A."/>
            <person name="Butler J."/>
            <person name="Calixte N."/>
            <person name="Calvo S."/>
            <person name="Camarata J."/>
            <person name="Campo K."/>
            <person name="Chang J."/>
            <person name="Cheshatsang Y."/>
            <person name="Citroen M."/>
            <person name="Collymore A."/>
            <person name="Considine T."/>
            <person name="Cook A."/>
            <person name="Cooke P."/>
            <person name="Corum B."/>
            <person name="Cuomo C."/>
            <person name="David R."/>
            <person name="Dawoe T."/>
            <person name="Degray S."/>
            <person name="Dodge S."/>
            <person name="Dooley K."/>
            <person name="Dorje P."/>
            <person name="Dorjee K."/>
            <person name="Dorris L."/>
            <person name="Duffey N."/>
            <person name="Dupes A."/>
            <person name="Elkins T."/>
            <person name="Engels R."/>
            <person name="Erickson J."/>
            <person name="Farina A."/>
            <person name="Faro S."/>
            <person name="Ferreira P."/>
            <person name="Fischer H."/>
            <person name="Fitzgerald M."/>
            <person name="Foley K."/>
            <person name="Gage D."/>
            <person name="Galagan J."/>
            <person name="Gearin G."/>
            <person name="Gnerre S."/>
            <person name="Gnirke A."/>
            <person name="Goyette A."/>
            <person name="Graham J."/>
            <person name="Grandbois E."/>
            <person name="Gyaltsen K."/>
            <person name="Hafez N."/>
            <person name="Hagopian D."/>
            <person name="Hagos B."/>
            <person name="Hall J."/>
            <person name="Hatcher B."/>
            <person name="Heller A."/>
            <person name="Higgins H."/>
            <person name="Honan T."/>
            <person name="Horn A."/>
            <person name="Houde N."/>
            <person name="Hughes L."/>
            <person name="Hulme W."/>
            <person name="Husby E."/>
            <person name="Iliev I."/>
            <person name="Jaffe D."/>
            <person name="Jones C."/>
            <person name="Kamal M."/>
            <person name="Kamat A."/>
            <person name="Kamvysselis M."/>
            <person name="Karlsson E."/>
            <person name="Kells C."/>
            <person name="Kieu A."/>
            <person name="Kisner P."/>
            <person name="Kodira C."/>
            <person name="Kulbokas E."/>
            <person name="Labutti K."/>
            <person name="Lama D."/>
            <person name="Landers T."/>
            <person name="Leger J."/>
            <person name="Levine S."/>
            <person name="Lewis D."/>
            <person name="Lewis T."/>
            <person name="Lindblad-toh K."/>
            <person name="Liu X."/>
            <person name="Lokyitsang T."/>
            <person name="Lokyitsang Y."/>
            <person name="Lucien O."/>
            <person name="Lui A."/>
            <person name="Ma L.J."/>
            <person name="Mabbitt R."/>
            <person name="Macdonald J."/>
            <person name="Maclean C."/>
            <person name="Major J."/>
            <person name="Manning J."/>
            <person name="Marabella R."/>
            <person name="Maru K."/>
            <person name="Matthews C."/>
            <person name="Mauceli E."/>
            <person name="Mccarthy M."/>
            <person name="Mcdonough S."/>
            <person name="Mcghee T."/>
            <person name="Meldrim J."/>
            <person name="Meneus L."/>
            <person name="Mesirov J."/>
            <person name="Mihalev A."/>
            <person name="Mihova T."/>
            <person name="Mikkelsen T."/>
            <person name="Mlenga V."/>
            <person name="Moru K."/>
            <person name="Mozes J."/>
            <person name="Mulrain L."/>
            <person name="Munson G."/>
            <person name="Naylor J."/>
            <person name="Newes C."/>
            <person name="Nguyen C."/>
            <person name="Nguyen N."/>
            <person name="Nguyen T."/>
            <person name="Nicol R."/>
            <person name="Nielsen C."/>
            <person name="Nizzari M."/>
            <person name="Norbu C."/>
            <person name="Norbu N."/>
            <person name="O'donnell P."/>
            <person name="Okoawo O."/>
            <person name="O'leary S."/>
            <person name="Omotosho B."/>
            <person name="O'neill K."/>
            <person name="Osman S."/>
            <person name="Parker S."/>
            <person name="Perrin D."/>
            <person name="Phunkhang P."/>
            <person name="Piqani B."/>
            <person name="Purcell S."/>
            <person name="Rachupka T."/>
            <person name="Ramasamy U."/>
            <person name="Rameau R."/>
            <person name="Ray V."/>
            <person name="Raymond C."/>
            <person name="Retta R."/>
            <person name="Richardson S."/>
            <person name="Rise C."/>
            <person name="Rodriguez J."/>
            <person name="Rogers J."/>
            <person name="Rogov P."/>
            <person name="Rutman M."/>
            <person name="Schupbach R."/>
            <person name="Seaman C."/>
            <person name="Settipalli S."/>
            <person name="Sharpe T."/>
            <person name="Sheridan J."/>
            <person name="Sherpa N."/>
            <person name="Shi J."/>
            <person name="Smirnov S."/>
            <person name="Smith C."/>
            <person name="Sougnez C."/>
            <person name="Spencer B."/>
            <person name="Stalker J."/>
            <person name="Stange-thomann N."/>
            <person name="Stavropoulos S."/>
            <person name="Stetson K."/>
            <person name="Stone C."/>
            <person name="Stone S."/>
            <person name="Stubbs M."/>
            <person name="Talamas J."/>
            <person name="Tchuinga P."/>
            <person name="Tenzing P."/>
            <person name="Tesfaye S."/>
            <person name="Theodore J."/>
            <person name="Thoulutsang Y."/>
            <person name="Topham K."/>
            <person name="Towey S."/>
            <person name="Tsamla T."/>
            <person name="Tsomo N."/>
            <person name="Vallee D."/>
            <person name="Vassiliev H."/>
            <person name="Venkataraman V."/>
            <person name="Vinson J."/>
            <person name="Vo A."/>
            <person name="Wade C."/>
            <person name="Wang S."/>
            <person name="Wangchuk T."/>
            <person name="Wangdi T."/>
            <person name="Whittaker C."/>
            <person name="Wilkinson J."/>
            <person name="Wu Y."/>
            <person name="Wyman D."/>
            <person name="Yadav S."/>
            <person name="Yang S."/>
            <person name="Yang X."/>
            <person name="Yeager S."/>
            <person name="Yee E."/>
            <person name="Young G."/>
            <person name="Zainoun J."/>
            <person name="Zembeck L."/>
            <person name="Zimmer A."/>
            <person name="Zody M."/>
            <person name="Lander E."/>
        </authorList>
    </citation>
    <scope>NUCLEOTIDE SEQUENCE [LARGE SCALE GENOMIC DNA]</scope>
</reference>
<reference evidence="2" key="3">
    <citation type="submission" date="2025-09" db="UniProtKB">
        <authorList>
            <consortium name="Ensembl"/>
        </authorList>
    </citation>
    <scope>IDENTIFICATION</scope>
</reference>
<protein>
    <recommendedName>
        <fullName evidence="1">Fibrinogen C-terminal domain-containing protein</fullName>
    </recommendedName>
</protein>
<organism evidence="2 3">
    <name type="scientific">Ciona savignyi</name>
    <name type="common">Pacific transparent sea squirt</name>
    <dbReference type="NCBI Taxonomy" id="51511"/>
    <lineage>
        <taxon>Eukaryota</taxon>
        <taxon>Metazoa</taxon>
        <taxon>Chordata</taxon>
        <taxon>Tunicata</taxon>
        <taxon>Ascidiacea</taxon>
        <taxon>Phlebobranchia</taxon>
        <taxon>Cionidae</taxon>
        <taxon>Ciona</taxon>
    </lineage>
</organism>
<dbReference type="AlphaFoldDB" id="H2Z6L1"/>
<sequence>MRGMASDLENEHETVMKLTTIVINLGRLLRWPISQSRDCHDLWMSGHRESGVYTIVRDMATKPIYCNMTSSAGWTVLQRRRDG</sequence>
<feature type="domain" description="Fibrinogen C-terminal" evidence="1">
    <location>
        <begin position="30"/>
        <end position="83"/>
    </location>
</feature>
<dbReference type="Ensembl" id="ENSCSAVT00000013373.1">
    <property type="protein sequence ID" value="ENSCSAVP00000013223.1"/>
    <property type="gene ID" value="ENSCSAVG00000007766.1"/>
</dbReference>